<organism evidence="4 5">
    <name type="scientific">Alkaliphilus peptidifermentans DSM 18978</name>
    <dbReference type="NCBI Taxonomy" id="1120976"/>
    <lineage>
        <taxon>Bacteria</taxon>
        <taxon>Bacillati</taxon>
        <taxon>Bacillota</taxon>
        <taxon>Clostridia</taxon>
        <taxon>Peptostreptococcales</taxon>
        <taxon>Natronincolaceae</taxon>
        <taxon>Alkaliphilus</taxon>
    </lineage>
</organism>
<reference evidence="4 5" key="1">
    <citation type="submission" date="2016-10" db="EMBL/GenBank/DDBJ databases">
        <authorList>
            <person name="de Groot N.N."/>
        </authorList>
    </citation>
    <scope>NUCLEOTIDE SEQUENCE [LARGE SCALE GENOMIC DNA]</scope>
    <source>
        <strain evidence="4 5">DSM 18978</strain>
    </source>
</reference>
<dbReference type="PIRSF" id="PIRSF029755">
    <property type="entry name" value="UCP029755"/>
    <property type="match status" value="1"/>
</dbReference>
<proteinExistence type="inferred from homology"/>
<sequence>MVINTGEIARKLIREEKWTGPTPALAPGYTQANLVILPYQYALDFFLFCHRNPKPCPVLDVCEKGKFTPVLTADTGDLRRDLPKYRIYENGVMTKEVSSIVEYWQDDFVSFLLGCSFTFESALMKSGIPIRHIEEERNVPMYTTNIPCKPAGIFNGTMVVSMRPIPRQLVDKAIEITSKFPKVHGAPIHVGNPEDIGINDLENPDFGDGVTINKDEVPVFWACGVTPQVAIMRAKPELVITHAPGHMFITDIKDEELMEL</sequence>
<dbReference type="InterPro" id="IPR038021">
    <property type="entry name" value="Putative_hydro-lyase"/>
</dbReference>
<dbReference type="GO" id="GO:0016829">
    <property type="term" value="F:lyase activity"/>
    <property type="evidence" value="ECO:0007669"/>
    <property type="project" value="UniProtKB-KW"/>
</dbReference>
<evidence type="ECO:0000313" key="5">
    <source>
        <dbReference type="Proteomes" id="UP000198636"/>
    </source>
</evidence>
<protein>
    <recommendedName>
        <fullName evidence="3">Putative hydro-lyase SAMN03080606_03136</fullName>
        <ecNumber evidence="3">4.2.1.-</ecNumber>
    </recommendedName>
</protein>
<dbReference type="InterPro" id="IPR016938">
    <property type="entry name" value="UPF0317"/>
</dbReference>
<dbReference type="Gene3D" id="3.30.2040.10">
    <property type="entry name" value="PSTPO5379-like domain"/>
    <property type="match status" value="1"/>
</dbReference>
<dbReference type="Gene3D" id="3.40.1640.10">
    <property type="entry name" value="PSTPO5379-like"/>
    <property type="match status" value="1"/>
</dbReference>
<dbReference type="NCBIfam" id="NF003969">
    <property type="entry name" value="PRK05463.1"/>
    <property type="match status" value="1"/>
</dbReference>
<dbReference type="FunFam" id="3.30.2040.10:FF:000001">
    <property type="entry name" value="D-glutamate cyclase, mitochondrial"/>
    <property type="match status" value="1"/>
</dbReference>
<accession>A0A1G5K0V8</accession>
<dbReference type="STRING" id="1120976.SAMN03080606_03136"/>
<name>A0A1G5K0V8_9FIRM</name>
<evidence type="ECO:0000256" key="3">
    <source>
        <dbReference type="HAMAP-Rule" id="MF_01830"/>
    </source>
</evidence>
<dbReference type="PANTHER" id="PTHR32022:SF10">
    <property type="entry name" value="D-GLUTAMATE CYCLASE, MITOCHONDRIAL"/>
    <property type="match status" value="1"/>
</dbReference>
<evidence type="ECO:0000313" key="4">
    <source>
        <dbReference type="EMBL" id="SCY93499.1"/>
    </source>
</evidence>
<dbReference type="SUPFAM" id="SSF160920">
    <property type="entry name" value="PSTPO5379-like"/>
    <property type="match status" value="1"/>
</dbReference>
<dbReference type="EC" id="4.2.1.-" evidence="3"/>
<dbReference type="RefSeq" id="WP_091545447.1">
    <property type="nucleotide sequence ID" value="NZ_FMUS01000022.1"/>
</dbReference>
<dbReference type="EMBL" id="FMUS01000022">
    <property type="protein sequence ID" value="SCY93499.1"/>
    <property type="molecule type" value="Genomic_DNA"/>
</dbReference>
<dbReference type="Proteomes" id="UP000198636">
    <property type="component" value="Unassembled WGS sequence"/>
</dbReference>
<evidence type="ECO:0000256" key="1">
    <source>
        <dbReference type="ARBA" id="ARBA00007896"/>
    </source>
</evidence>
<dbReference type="PANTHER" id="PTHR32022">
    <property type="entry name" value="D-GLUTAMATE CYCLASE, MITOCHONDRIAL"/>
    <property type="match status" value="1"/>
</dbReference>
<dbReference type="AlphaFoldDB" id="A0A1G5K0V8"/>
<gene>
    <name evidence="4" type="ORF">SAMN03080606_03136</name>
</gene>
<dbReference type="OrthoDB" id="149585at2"/>
<evidence type="ECO:0000256" key="2">
    <source>
        <dbReference type="ARBA" id="ARBA00023239"/>
    </source>
</evidence>
<keyword evidence="5" id="KW-1185">Reference proteome</keyword>
<keyword evidence="2 3" id="KW-0456">Lyase</keyword>
<comment type="similarity">
    <text evidence="1 3">Belongs to the D-glutamate cyclase family.</text>
</comment>
<dbReference type="Pfam" id="PF07286">
    <property type="entry name" value="D-Glu_cyclase"/>
    <property type="match status" value="1"/>
</dbReference>
<dbReference type="HAMAP" id="MF_01830">
    <property type="entry name" value="Hydro_lyase"/>
    <property type="match status" value="1"/>
</dbReference>
<dbReference type="InterPro" id="IPR009906">
    <property type="entry name" value="D-Glu_cyclase"/>
</dbReference>